<dbReference type="PANTHER" id="PTHR45527:SF14">
    <property type="entry name" value="PLIPASTATIN SYNTHASE SUBUNIT B"/>
    <property type="match status" value="1"/>
</dbReference>
<dbReference type="FunFam" id="1.10.1200.10:FF:000016">
    <property type="entry name" value="Non-ribosomal peptide synthase"/>
    <property type="match status" value="1"/>
</dbReference>
<dbReference type="Gene3D" id="1.10.1200.10">
    <property type="entry name" value="ACP-like"/>
    <property type="match status" value="2"/>
</dbReference>
<dbReference type="InterPro" id="IPR020845">
    <property type="entry name" value="AMP-binding_CS"/>
</dbReference>
<dbReference type="InterPro" id="IPR045851">
    <property type="entry name" value="AMP-bd_C_sf"/>
</dbReference>
<dbReference type="Gene3D" id="3.30.559.30">
    <property type="entry name" value="Nonribosomal peptide synthetase, condensation domain"/>
    <property type="match status" value="2"/>
</dbReference>
<dbReference type="GO" id="GO:0072330">
    <property type="term" value="P:monocarboxylic acid biosynthetic process"/>
    <property type="evidence" value="ECO:0007669"/>
    <property type="project" value="UniProtKB-ARBA"/>
</dbReference>
<keyword evidence="6" id="KW-1185">Reference proteome</keyword>
<dbReference type="SUPFAM" id="SSF52777">
    <property type="entry name" value="CoA-dependent acyltransferases"/>
    <property type="match status" value="4"/>
</dbReference>
<dbReference type="InterPro" id="IPR023213">
    <property type="entry name" value="CAT-like_dom_sf"/>
</dbReference>
<dbReference type="CDD" id="cd19540">
    <property type="entry name" value="LCL_NRPS-like"/>
    <property type="match status" value="2"/>
</dbReference>
<dbReference type="Pfam" id="PF00501">
    <property type="entry name" value="AMP-binding"/>
    <property type="match status" value="3"/>
</dbReference>
<reference evidence="5 6" key="1">
    <citation type="submission" date="2018-06" db="EMBL/GenBank/DDBJ databases">
        <authorList>
            <consortium name="Pathogen Informatics"/>
            <person name="Doyle S."/>
        </authorList>
    </citation>
    <scope>NUCLEOTIDE SEQUENCE [LARGE SCALE GENOMIC DNA]</scope>
    <source>
        <strain evidence="5 6">NCTC13296</strain>
    </source>
</reference>
<dbReference type="GO" id="GO:0005829">
    <property type="term" value="C:cytosol"/>
    <property type="evidence" value="ECO:0007669"/>
    <property type="project" value="TreeGrafter"/>
</dbReference>
<dbReference type="PROSITE" id="PS00455">
    <property type="entry name" value="AMP_BINDING"/>
    <property type="match status" value="2"/>
</dbReference>
<dbReference type="UniPathway" id="UPA00011"/>
<dbReference type="GO" id="GO:0008610">
    <property type="term" value="P:lipid biosynthetic process"/>
    <property type="evidence" value="ECO:0007669"/>
    <property type="project" value="UniProtKB-ARBA"/>
</dbReference>
<dbReference type="InterPro" id="IPR010071">
    <property type="entry name" value="AA_adenyl_dom"/>
</dbReference>
<dbReference type="Gene3D" id="3.30.559.10">
    <property type="entry name" value="Chloramphenicol acetyltransferase-like domain"/>
    <property type="match status" value="2"/>
</dbReference>
<dbReference type="Pfam" id="PF00668">
    <property type="entry name" value="Condensation"/>
    <property type="match status" value="2"/>
</dbReference>
<dbReference type="Proteomes" id="UP000254569">
    <property type="component" value="Unassembled WGS sequence"/>
</dbReference>
<keyword evidence="3" id="KW-0597">Phosphoprotein</keyword>
<dbReference type="PROSITE" id="PS00012">
    <property type="entry name" value="PHOSPHOPANTETHEINE"/>
    <property type="match status" value="2"/>
</dbReference>
<dbReference type="Gene3D" id="3.40.50.12780">
    <property type="entry name" value="N-terminal domain of ligase-like"/>
    <property type="match status" value="2"/>
</dbReference>
<dbReference type="Pfam" id="PF00550">
    <property type="entry name" value="PP-binding"/>
    <property type="match status" value="2"/>
</dbReference>
<gene>
    <name evidence="5" type="primary">dhbF_3</name>
    <name evidence="5" type="ORF">NCTC13296_01816</name>
</gene>
<dbReference type="FunFam" id="3.40.50.12780:FF:000012">
    <property type="entry name" value="Non-ribosomal peptide synthetase"/>
    <property type="match status" value="1"/>
</dbReference>
<dbReference type="GO" id="GO:0043041">
    <property type="term" value="P:amino acid activation for nonribosomal peptide biosynthetic process"/>
    <property type="evidence" value="ECO:0007669"/>
    <property type="project" value="TreeGrafter"/>
</dbReference>
<dbReference type="Gene3D" id="3.30.300.30">
    <property type="match status" value="2"/>
</dbReference>
<dbReference type="FunFam" id="3.40.50.980:FF:000001">
    <property type="entry name" value="Non-ribosomal peptide synthetase"/>
    <property type="match status" value="1"/>
</dbReference>
<organism evidence="5 6">
    <name type="scientific">Rhodococcus gordoniae</name>
    <dbReference type="NCBI Taxonomy" id="223392"/>
    <lineage>
        <taxon>Bacteria</taxon>
        <taxon>Bacillati</taxon>
        <taxon>Actinomycetota</taxon>
        <taxon>Actinomycetes</taxon>
        <taxon>Mycobacteriales</taxon>
        <taxon>Nocardiaceae</taxon>
        <taxon>Rhodococcus</taxon>
    </lineage>
</organism>
<dbReference type="EMBL" id="UGVI01000001">
    <property type="protein sequence ID" value="SUE14963.1"/>
    <property type="molecule type" value="Genomic_DNA"/>
</dbReference>
<evidence type="ECO:0000259" key="4">
    <source>
        <dbReference type="PROSITE" id="PS50075"/>
    </source>
</evidence>
<dbReference type="CDD" id="cd17643">
    <property type="entry name" value="A_NRPS_Cytc1-like"/>
    <property type="match status" value="1"/>
</dbReference>
<feature type="domain" description="Carrier" evidence="4">
    <location>
        <begin position="1596"/>
        <end position="1671"/>
    </location>
</feature>
<dbReference type="InterPro" id="IPR000873">
    <property type="entry name" value="AMP-dep_synth/lig_dom"/>
</dbReference>
<dbReference type="Gene3D" id="3.40.50.980">
    <property type="match status" value="2"/>
</dbReference>
<evidence type="ECO:0000256" key="2">
    <source>
        <dbReference type="ARBA" id="ARBA00022450"/>
    </source>
</evidence>
<comment type="cofactor">
    <cofactor evidence="1">
        <name>pantetheine 4'-phosphate</name>
        <dbReference type="ChEBI" id="CHEBI:47942"/>
    </cofactor>
</comment>
<keyword evidence="2" id="KW-0596">Phosphopantetheine</keyword>
<dbReference type="SUPFAM" id="SSF47336">
    <property type="entry name" value="ACP-like"/>
    <property type="match status" value="2"/>
</dbReference>
<name>A0A379M042_9NOCA</name>
<dbReference type="NCBIfam" id="TIGR01733">
    <property type="entry name" value="AA-adenyl-dom"/>
    <property type="match status" value="2"/>
</dbReference>
<feature type="domain" description="Carrier" evidence="4">
    <location>
        <begin position="507"/>
        <end position="582"/>
    </location>
</feature>
<accession>A0A379M042</accession>
<dbReference type="InterPro" id="IPR020806">
    <property type="entry name" value="PKS_PP-bd"/>
</dbReference>
<proteinExistence type="predicted"/>
<dbReference type="CDD" id="cd05930">
    <property type="entry name" value="A_NRPS"/>
    <property type="match status" value="1"/>
</dbReference>
<dbReference type="PANTHER" id="PTHR45527">
    <property type="entry name" value="NONRIBOSOMAL PEPTIDE SYNTHETASE"/>
    <property type="match status" value="1"/>
</dbReference>
<dbReference type="InterPro" id="IPR042099">
    <property type="entry name" value="ANL_N_sf"/>
</dbReference>
<dbReference type="FunFam" id="3.40.50.980:FF:000002">
    <property type="entry name" value="Enterobactin synthetase component F"/>
    <property type="match status" value="1"/>
</dbReference>
<dbReference type="PROSITE" id="PS50075">
    <property type="entry name" value="CARRIER"/>
    <property type="match status" value="2"/>
</dbReference>
<evidence type="ECO:0000256" key="1">
    <source>
        <dbReference type="ARBA" id="ARBA00001957"/>
    </source>
</evidence>
<evidence type="ECO:0000256" key="3">
    <source>
        <dbReference type="ARBA" id="ARBA00022553"/>
    </source>
</evidence>
<dbReference type="InterPro" id="IPR036736">
    <property type="entry name" value="ACP-like_sf"/>
</dbReference>
<sequence>MLLPQLLVSAVESAGDAVAVVEGSRSLSYRELDAVSSRWARWLIGRGVGPGDAVVVAVPRSLESVVVLWAVAKSGATFVPVDPGYPAERVQFMVADSGAVVALTVASVASVVAGAAGSVPVVAVDEVSVAAQVRGLSSRPISYADRVRSLEPSDAAWMIYTSGSTGRPKGVVVSHAGVGGVIAAEREHFGVDSSSRVLHVCSPSFDVSLLELGVGFSAGATVVVAPAGVGGGPDLADVIAAQSVSHVFMTPGALGSMDPAGLDALRVVVVAGESFTPDLVRRWSVPGRRRFFNAYGPTETTILATSSAELVPDAPVVIGSAIAGVGAFVLDERLRPVPEGVVGELYVAGAQVARGYHGRFGLTAARFVADPFTPGGRMYRTGDLVRRGGDGVFEYVGRSDFQVKIRGFRIELGEIDAVLSAVPGVGFAVTVGVVSASGESVLVSYVVPEAGAVLDPVRVRASVGEVLPGFMVPSSVTVLDEVPLTPVGKVDRAALPAPVFEVAEYRAPRSVVEVAVAEEVAQVLGVERVGLDDSFVDLGGNSLAATRLVARLSARLGYRVAVPVVFETSSVQELAARLGTETAGAGAGAGAGTVVLSAGERPERVPLSLAQQRMWFLNRLEPHSAVNNIPVAIRLSGRLDTDALQAAVSDVVERHESLRTVYPEIDGVGHQQVLPAAEAIVEVRPESIDSDEVATRVAEAVTTGFDVTQQVPIRVRLFSVAPDEHVLVVVVHHISADGYSMGPLTRDVVTAYAARVAGGEPGWAPLEVQYADYTLWQREILGDESDPESLMAREVDFWKRTLADLPEEVTLPFDRPRPAVASHRGASHRLTLGERVRAAIADLARRSGATEFMVVHAALAVLLARLGGNEDITIGTPVAGRGDAALDDLVGMFVNTLVLRTPVESDASFGDFLDSVRTADLEAFTHADVPFERLVEVLDPSRSLARHPLFQVMLTFQNMPVSQLELPELTVSGIDFDTQVAKFDLQVTVADVVDAAGDPSGLVVEFDYATELFDPQTVAAVAERFSRILEAVTTDPRIAIGDVPLVTDGELDRILTEWNTLGESVPVVEPATLTARFDTATRAHAANAAVTHGETTLTYAELGARANRTARRLAAAGVGPGTLVAVALPRTEDLVVALTAVVLSGGAYLPIDTAHPQDRVRYILDQARPRVILTSDALGDEPGAEALRDSGIEMLDVVAAQNDDSVSTDPLTAADRIASPQPDDLAYVIFTSGSTGRPKGVAVTHRNVLTLFANAEPRFGFGPDDVWTLFHSYAFDFSVWELWGPLLHGGRLVVVDYLTSRSPELFVELVRREGVTVLNQTPSAFYQFDEAERMLASSASVDAGPLALRYVIFGGEALDPGRLTAWFERHPVRPQLVNMYGITETTVHVSFHVVEPTEARPGVPSAIGRSLPGLDVRILDERLHPVPAGVAGDVYVSGDQLARGYLGRPELTAARFVADPFGSGRLYRTGDVARWNADGIIEYAGRSDSQVQLRGFRIELGEVEAALLRASGVAHAVAVVRDDGIGERLVGYVVPRAGDSIEPAAVRRAAAEFLTGYMVPDVVTVLEELPLTVNGKLDRRALPAPQVTADGGEHREPVTESEIAVAAVWSDVLGLERVGADDSFFDLGGNSLVATRVIARINEALGSSLAIRELFEEPTVAGLAARIDGGSTAAAVPELRARPRPERIPLSLAQQRMWVLNQLDPGSSTYNIPLAIRLRGNLDTEALAASVRDVIERHETLRTVYPHDDQGPYQRIRSVDAVEELTVVTAGTEGEAFEAVVEVASQGFDVSTDVPVRGRLVSLTPDDHVLVLVVHHISADGASLAPLARDLVSAYIGRISGSSVELPPLEVQYADFALWQQDVFGDADDPASPAGKQLDYWRERLAGVPDLLDLPADRPRPAQTSTRGATTMIDVSADTRARLDLLASEHRASLFMVVHAALAVLLSRLSSSRDVVIGTAVAGRGARALDDVVGMFVNTLALRSDVDPATAFDALLDTVRAGDLEAFANADVPFERVVDELGIARSSSRHPVFQTVLSFQNLDPVRMELPELTVEALDTGELSAKFDLQVTVEPREDSASGPGGMAVAFTYATDLFDADTVEAYARRFVAVLDAVAADPAAVVGDIDIRTADEVAVVTGAPRAVPESSSQVPDTTIAQELRVVVESDPDAPAVVFGETESTFAEVEKRSSRWARHLISLGAGPGETVAVDVPAGIDLVTAIWATVKTGAAIAVGTSSEARWILTTSQRTADGSAVLLPMDDPELVSRVSAQSERPVAYTERTSVLRAGDPALRLPQGDLTQGRAVAALRRDRTEFGLTYDARILVSGRAADPWSVYAVLAAALAGAVVIVPENRDDLARAAEEEWVTHAFVPGDAVADLVGCADLEFVSVTDGVGTAASESVDATICARTHPWSSGS</sequence>
<dbReference type="GO" id="GO:0031177">
    <property type="term" value="F:phosphopantetheine binding"/>
    <property type="evidence" value="ECO:0007669"/>
    <property type="project" value="InterPro"/>
</dbReference>
<dbReference type="GO" id="GO:0003824">
    <property type="term" value="F:catalytic activity"/>
    <property type="evidence" value="ECO:0007669"/>
    <property type="project" value="InterPro"/>
</dbReference>
<dbReference type="InterPro" id="IPR001242">
    <property type="entry name" value="Condensation_dom"/>
</dbReference>
<dbReference type="InterPro" id="IPR006162">
    <property type="entry name" value="Ppantetheine_attach_site"/>
</dbReference>
<dbReference type="GO" id="GO:0044550">
    <property type="term" value="P:secondary metabolite biosynthetic process"/>
    <property type="evidence" value="ECO:0007669"/>
    <property type="project" value="TreeGrafter"/>
</dbReference>
<evidence type="ECO:0000313" key="6">
    <source>
        <dbReference type="Proteomes" id="UP000254569"/>
    </source>
</evidence>
<dbReference type="Gene3D" id="2.30.38.10">
    <property type="entry name" value="Luciferase, Domain 3"/>
    <property type="match status" value="1"/>
</dbReference>
<dbReference type="SUPFAM" id="SSF56801">
    <property type="entry name" value="Acetyl-CoA synthetase-like"/>
    <property type="match status" value="3"/>
</dbReference>
<dbReference type="SMART" id="SM00823">
    <property type="entry name" value="PKS_PP"/>
    <property type="match status" value="2"/>
</dbReference>
<dbReference type="Pfam" id="PF13193">
    <property type="entry name" value="AMP-binding_C"/>
    <property type="match status" value="2"/>
</dbReference>
<evidence type="ECO:0000313" key="5">
    <source>
        <dbReference type="EMBL" id="SUE14963.1"/>
    </source>
</evidence>
<dbReference type="InterPro" id="IPR025110">
    <property type="entry name" value="AMP-bd_C"/>
</dbReference>
<protein>
    <submittedName>
        <fullName evidence="5">Non-ribosomal peptide synthetase</fullName>
    </submittedName>
</protein>
<dbReference type="InterPro" id="IPR009081">
    <property type="entry name" value="PP-bd_ACP"/>
</dbReference>